<dbReference type="GO" id="GO:0005783">
    <property type="term" value="C:endoplasmic reticulum"/>
    <property type="evidence" value="ECO:0007669"/>
    <property type="project" value="TreeGrafter"/>
</dbReference>
<protein>
    <recommendedName>
        <fullName evidence="2">Thioredoxin domain-containing protein</fullName>
    </recommendedName>
</protein>
<feature type="domain" description="Thioredoxin" evidence="2">
    <location>
        <begin position="52"/>
        <end position="174"/>
    </location>
</feature>
<dbReference type="GO" id="GO:0003756">
    <property type="term" value="F:protein disulfide isomerase activity"/>
    <property type="evidence" value="ECO:0007669"/>
    <property type="project" value="TreeGrafter"/>
</dbReference>
<sequence length="174" mass="19457">MTKSMFGGMPSFNVKSGADSFFSRVRNNMSWGTIGIILAVIAFLIVSIYYYNKVIAPKMNPSYKANSENIPVGSQGGKQAELLLFSVDWCPHCKTAKPEWESLKQEYQGKTINGYVVIFTDVNCTNESPEVEKLMNTYKVEGYPTIKLLKDGQVIEYDAKPTKATLTQFLNSVL</sequence>
<dbReference type="AlphaFoldDB" id="A0A6C0DTE2"/>
<reference evidence="3" key="1">
    <citation type="journal article" date="2020" name="Nature">
        <title>Giant virus diversity and host interactions through global metagenomics.</title>
        <authorList>
            <person name="Schulz F."/>
            <person name="Roux S."/>
            <person name="Paez-Espino D."/>
            <person name="Jungbluth S."/>
            <person name="Walsh D.A."/>
            <person name="Denef V.J."/>
            <person name="McMahon K.D."/>
            <person name="Konstantinidis K.T."/>
            <person name="Eloe-Fadrosh E.A."/>
            <person name="Kyrpides N.C."/>
            <person name="Woyke T."/>
        </authorList>
    </citation>
    <scope>NUCLEOTIDE SEQUENCE</scope>
    <source>
        <strain evidence="3">GVMAG-M-3300023174-5</strain>
    </source>
</reference>
<dbReference type="SUPFAM" id="SSF52833">
    <property type="entry name" value="Thioredoxin-like"/>
    <property type="match status" value="1"/>
</dbReference>
<proteinExistence type="predicted"/>
<dbReference type="InterPro" id="IPR036249">
    <property type="entry name" value="Thioredoxin-like_sf"/>
</dbReference>
<accession>A0A6C0DTE2</accession>
<keyword evidence="1" id="KW-1133">Transmembrane helix</keyword>
<organism evidence="3">
    <name type="scientific">viral metagenome</name>
    <dbReference type="NCBI Taxonomy" id="1070528"/>
    <lineage>
        <taxon>unclassified sequences</taxon>
        <taxon>metagenomes</taxon>
        <taxon>organismal metagenomes</taxon>
    </lineage>
</organism>
<dbReference type="GO" id="GO:0006457">
    <property type="term" value="P:protein folding"/>
    <property type="evidence" value="ECO:0007669"/>
    <property type="project" value="TreeGrafter"/>
</dbReference>
<name>A0A6C0DTE2_9ZZZZ</name>
<keyword evidence="1" id="KW-0812">Transmembrane</keyword>
<dbReference type="PROSITE" id="PS51352">
    <property type="entry name" value="THIOREDOXIN_2"/>
    <property type="match status" value="1"/>
</dbReference>
<keyword evidence="1" id="KW-0472">Membrane</keyword>
<evidence type="ECO:0000313" key="3">
    <source>
        <dbReference type="EMBL" id="QHT19792.1"/>
    </source>
</evidence>
<feature type="transmembrane region" description="Helical" evidence="1">
    <location>
        <begin position="29"/>
        <end position="51"/>
    </location>
</feature>
<evidence type="ECO:0000259" key="2">
    <source>
        <dbReference type="PROSITE" id="PS51352"/>
    </source>
</evidence>
<evidence type="ECO:0000256" key="1">
    <source>
        <dbReference type="SAM" id="Phobius"/>
    </source>
</evidence>
<dbReference type="PANTHER" id="PTHR45672">
    <property type="entry name" value="PROTEIN DISULFIDE-ISOMERASE C17H9.14C-RELATED"/>
    <property type="match status" value="1"/>
</dbReference>
<dbReference type="InterPro" id="IPR051063">
    <property type="entry name" value="PDI"/>
</dbReference>
<dbReference type="EMBL" id="MN739669">
    <property type="protein sequence ID" value="QHT19792.1"/>
    <property type="molecule type" value="Genomic_DNA"/>
</dbReference>
<dbReference type="CDD" id="cd02961">
    <property type="entry name" value="PDI_a_family"/>
    <property type="match status" value="1"/>
</dbReference>
<dbReference type="Pfam" id="PF00085">
    <property type="entry name" value="Thioredoxin"/>
    <property type="match status" value="1"/>
</dbReference>
<dbReference type="InterPro" id="IPR013766">
    <property type="entry name" value="Thioredoxin_domain"/>
</dbReference>
<dbReference type="Gene3D" id="3.40.30.10">
    <property type="entry name" value="Glutaredoxin"/>
    <property type="match status" value="1"/>
</dbReference>